<sequence>MKKYAQEKGVMDEKWNMLTEIKKKAIYYLARQSFLAVKTDRQMKCMIWCILKILF</sequence>
<dbReference type="Proteomes" id="UP001242368">
    <property type="component" value="Unassembled WGS sequence"/>
</dbReference>
<reference evidence="2" key="1">
    <citation type="journal article" date="2019" name="Int. J. Syst. Evol. Microbiol.">
        <title>The Global Catalogue of Microorganisms (GCM) 10K type strain sequencing project: providing services to taxonomists for standard genome sequencing and annotation.</title>
        <authorList>
            <consortium name="The Broad Institute Genomics Platform"/>
            <consortium name="The Broad Institute Genome Sequencing Center for Infectious Disease"/>
            <person name="Wu L."/>
            <person name="Ma J."/>
        </authorList>
    </citation>
    <scope>NUCLEOTIDE SEQUENCE [LARGE SCALE GENOMIC DNA]</scope>
    <source>
        <strain evidence="2">CECT 7184</strain>
    </source>
</reference>
<evidence type="ECO:0000313" key="2">
    <source>
        <dbReference type="Proteomes" id="UP001242368"/>
    </source>
</evidence>
<keyword evidence="2" id="KW-1185">Reference proteome</keyword>
<dbReference type="RefSeq" id="WP_290365653.1">
    <property type="nucleotide sequence ID" value="NZ_JAUFQU010000095.1"/>
</dbReference>
<accession>A0ABT8D147</accession>
<dbReference type="EMBL" id="JAUFQU010000095">
    <property type="protein sequence ID" value="MDN3710539.1"/>
    <property type="molecule type" value="Genomic_DNA"/>
</dbReference>
<protein>
    <submittedName>
        <fullName evidence="1">Uncharacterized protein</fullName>
    </submittedName>
</protein>
<gene>
    <name evidence="1" type="ORF">QW060_27500</name>
</gene>
<comment type="caution">
    <text evidence="1">The sequence shown here is derived from an EMBL/GenBank/DDBJ whole genome shotgun (WGS) entry which is preliminary data.</text>
</comment>
<name>A0ABT8D147_9FLAO</name>
<organism evidence="1 2">
    <name type="scientific">Paenimyroides ceti</name>
    <dbReference type="NCBI Taxonomy" id="395087"/>
    <lineage>
        <taxon>Bacteria</taxon>
        <taxon>Pseudomonadati</taxon>
        <taxon>Bacteroidota</taxon>
        <taxon>Flavobacteriia</taxon>
        <taxon>Flavobacteriales</taxon>
        <taxon>Flavobacteriaceae</taxon>
        <taxon>Paenimyroides</taxon>
    </lineage>
</organism>
<proteinExistence type="predicted"/>
<evidence type="ECO:0000313" key="1">
    <source>
        <dbReference type="EMBL" id="MDN3710539.1"/>
    </source>
</evidence>